<sequence>MQYNQRIAQLVTQLPLQRQQLAGQTTALTQAVCRGLSSPATLAVAAVAGGMLGWRWFKPAQCPEQNNKQPEQSQVASGTLSAPLIGSLLQHSLSSALMAYLARSLA</sequence>
<evidence type="ECO:0000313" key="1">
    <source>
        <dbReference type="EMBL" id="MEH8017359.1"/>
    </source>
</evidence>
<gene>
    <name evidence="1" type="ORF">MN202_08950</name>
</gene>
<comment type="caution">
    <text evidence="1">The sequence shown here is derived from an EMBL/GenBank/DDBJ whole genome shotgun (WGS) entry which is preliminary data.</text>
</comment>
<accession>A0ABU8C6F0</accession>
<dbReference type="RefSeq" id="WP_335735765.1">
    <property type="nucleotide sequence ID" value="NZ_JALAAR010000006.1"/>
</dbReference>
<dbReference type="EMBL" id="JALAAR010000006">
    <property type="protein sequence ID" value="MEH8017359.1"/>
    <property type="molecule type" value="Genomic_DNA"/>
</dbReference>
<organism evidence="1 2">
    <name type="scientific">Rheinheimera muenzenbergensis</name>
    <dbReference type="NCBI Taxonomy" id="1193628"/>
    <lineage>
        <taxon>Bacteria</taxon>
        <taxon>Pseudomonadati</taxon>
        <taxon>Pseudomonadota</taxon>
        <taxon>Gammaproteobacteria</taxon>
        <taxon>Chromatiales</taxon>
        <taxon>Chromatiaceae</taxon>
        <taxon>Rheinheimera</taxon>
    </lineage>
</organism>
<dbReference type="Proteomes" id="UP001375382">
    <property type="component" value="Unassembled WGS sequence"/>
</dbReference>
<name>A0ABU8C6F0_9GAMM</name>
<protein>
    <submittedName>
        <fullName evidence="1">Uncharacterized protein</fullName>
    </submittedName>
</protein>
<reference evidence="1 2" key="1">
    <citation type="journal article" date="2023" name="Ecotoxicol. Environ. Saf.">
        <title>Mercury remediation potential of mercury-resistant strain Rheinheimera metallidurans sp. nov. isolated from a municipal waste dumping site.</title>
        <authorList>
            <person name="Yadav V."/>
            <person name="Manjhi A."/>
            <person name="Vadakedath N."/>
        </authorList>
    </citation>
    <scope>NUCLEOTIDE SEQUENCE [LARGE SCALE GENOMIC DNA]</scope>
    <source>
        <strain evidence="1 2">E-49</strain>
    </source>
</reference>
<proteinExistence type="predicted"/>
<keyword evidence="2" id="KW-1185">Reference proteome</keyword>
<evidence type="ECO:0000313" key="2">
    <source>
        <dbReference type="Proteomes" id="UP001375382"/>
    </source>
</evidence>